<gene>
    <name evidence="1" type="ORF">PISMIDRAFT_241105</name>
</gene>
<dbReference type="HOGENOM" id="CLU_2197980_0_0_1"/>
<accession>A0A0C9YNN2</accession>
<evidence type="ECO:0000313" key="2">
    <source>
        <dbReference type="Proteomes" id="UP000054018"/>
    </source>
</evidence>
<dbReference type="STRING" id="765257.A0A0C9YNN2"/>
<dbReference type="Proteomes" id="UP000054018">
    <property type="component" value="Unassembled WGS sequence"/>
</dbReference>
<protein>
    <submittedName>
        <fullName evidence="1">Uncharacterized protein</fullName>
    </submittedName>
</protein>
<evidence type="ECO:0000313" key="1">
    <source>
        <dbReference type="EMBL" id="KIK26640.1"/>
    </source>
</evidence>
<sequence length="108" mass="11756">MIRNHVPRLQLLRSTKSMAIGGSAGQIPPGITARVERSDRTLADFDEPGELVAKTPSMSLSRSVCNGLNITHSLANNAIQYCRNVCERATEHSYCALSYLTVSQLASH</sequence>
<dbReference type="AlphaFoldDB" id="A0A0C9YNN2"/>
<dbReference type="EMBL" id="KN833700">
    <property type="protein sequence ID" value="KIK26640.1"/>
    <property type="molecule type" value="Genomic_DNA"/>
</dbReference>
<organism evidence="1 2">
    <name type="scientific">Pisolithus microcarpus 441</name>
    <dbReference type="NCBI Taxonomy" id="765257"/>
    <lineage>
        <taxon>Eukaryota</taxon>
        <taxon>Fungi</taxon>
        <taxon>Dikarya</taxon>
        <taxon>Basidiomycota</taxon>
        <taxon>Agaricomycotina</taxon>
        <taxon>Agaricomycetes</taxon>
        <taxon>Agaricomycetidae</taxon>
        <taxon>Boletales</taxon>
        <taxon>Sclerodermatineae</taxon>
        <taxon>Pisolithaceae</taxon>
        <taxon>Pisolithus</taxon>
    </lineage>
</organism>
<proteinExistence type="predicted"/>
<reference evidence="1 2" key="1">
    <citation type="submission" date="2014-04" db="EMBL/GenBank/DDBJ databases">
        <authorList>
            <consortium name="DOE Joint Genome Institute"/>
            <person name="Kuo A."/>
            <person name="Kohler A."/>
            <person name="Costa M.D."/>
            <person name="Nagy L.G."/>
            <person name="Floudas D."/>
            <person name="Copeland A."/>
            <person name="Barry K.W."/>
            <person name="Cichocki N."/>
            <person name="Veneault-Fourrey C."/>
            <person name="LaButti K."/>
            <person name="Lindquist E.A."/>
            <person name="Lipzen A."/>
            <person name="Lundell T."/>
            <person name="Morin E."/>
            <person name="Murat C."/>
            <person name="Sun H."/>
            <person name="Tunlid A."/>
            <person name="Henrissat B."/>
            <person name="Grigoriev I.V."/>
            <person name="Hibbett D.S."/>
            <person name="Martin F."/>
            <person name="Nordberg H.P."/>
            <person name="Cantor M.N."/>
            <person name="Hua S.X."/>
        </authorList>
    </citation>
    <scope>NUCLEOTIDE SEQUENCE [LARGE SCALE GENOMIC DNA]</scope>
    <source>
        <strain evidence="1 2">441</strain>
    </source>
</reference>
<name>A0A0C9YNN2_9AGAM</name>
<keyword evidence="2" id="KW-1185">Reference proteome</keyword>
<reference evidence="2" key="2">
    <citation type="submission" date="2015-01" db="EMBL/GenBank/DDBJ databases">
        <title>Evolutionary Origins and Diversification of the Mycorrhizal Mutualists.</title>
        <authorList>
            <consortium name="DOE Joint Genome Institute"/>
            <consortium name="Mycorrhizal Genomics Consortium"/>
            <person name="Kohler A."/>
            <person name="Kuo A."/>
            <person name="Nagy L.G."/>
            <person name="Floudas D."/>
            <person name="Copeland A."/>
            <person name="Barry K.W."/>
            <person name="Cichocki N."/>
            <person name="Veneault-Fourrey C."/>
            <person name="LaButti K."/>
            <person name="Lindquist E.A."/>
            <person name="Lipzen A."/>
            <person name="Lundell T."/>
            <person name="Morin E."/>
            <person name="Murat C."/>
            <person name="Riley R."/>
            <person name="Ohm R."/>
            <person name="Sun H."/>
            <person name="Tunlid A."/>
            <person name="Henrissat B."/>
            <person name="Grigoriev I.V."/>
            <person name="Hibbett D.S."/>
            <person name="Martin F."/>
        </authorList>
    </citation>
    <scope>NUCLEOTIDE SEQUENCE [LARGE SCALE GENOMIC DNA]</scope>
    <source>
        <strain evidence="2">441</strain>
    </source>
</reference>